<dbReference type="EMBL" id="VSSQ01000390">
    <property type="protein sequence ID" value="MPL93374.1"/>
    <property type="molecule type" value="Genomic_DNA"/>
</dbReference>
<dbReference type="SUPFAM" id="SSF53720">
    <property type="entry name" value="ALDH-like"/>
    <property type="match status" value="1"/>
</dbReference>
<accession>A0A644VPN0</accession>
<dbReference type="GO" id="GO:0003995">
    <property type="term" value="F:acyl-CoA dehydrogenase activity"/>
    <property type="evidence" value="ECO:0007669"/>
    <property type="project" value="InterPro"/>
</dbReference>
<name>A0A644VPN0_9ZZZZ</name>
<dbReference type="GO" id="GO:0008218">
    <property type="term" value="P:bioluminescence"/>
    <property type="evidence" value="ECO:0007669"/>
    <property type="project" value="InterPro"/>
</dbReference>
<keyword evidence="1" id="KW-0521">NADP</keyword>
<reference evidence="2" key="1">
    <citation type="submission" date="2019-08" db="EMBL/GenBank/DDBJ databases">
        <authorList>
            <person name="Kucharzyk K."/>
            <person name="Murdoch R.W."/>
            <person name="Higgins S."/>
            <person name="Loffler F."/>
        </authorList>
    </citation>
    <scope>NUCLEOTIDE SEQUENCE</scope>
</reference>
<comment type="caution">
    <text evidence="2">The sequence shown here is derived from an EMBL/GenBank/DDBJ whole genome shotgun (WGS) entry which is preliminary data.</text>
</comment>
<dbReference type="Pfam" id="PF05893">
    <property type="entry name" value="LuxC"/>
    <property type="match status" value="1"/>
</dbReference>
<dbReference type="InterPro" id="IPR016161">
    <property type="entry name" value="Ald_DH/histidinol_DH"/>
</dbReference>
<gene>
    <name evidence="2" type="ORF">SDC9_39500</name>
</gene>
<evidence type="ECO:0000256" key="1">
    <source>
        <dbReference type="ARBA" id="ARBA00022857"/>
    </source>
</evidence>
<proteinExistence type="predicted"/>
<sequence>MKSKIINALSELSPILNSPNEKLIEAIELCVMENTWFDRDSVCLALKALAKWLNKEVLEEFCERYDFTDNPKTVAVICAGNIPAVNFHDLLCVLLSGNRALLKLSSLDNRLIPAIVEELVAIEPLIKDRVSFAEGKIEGFDAVIATGSNNTSRYFNYYFSKYPHIIRHSRSSIAVIQNSKIDYKGLMADILTHKGMGCRNISKIFVPKGFDFSELIEASLDYKYLLDHNKYRNNYDYHKAIFIMNNIPFVDSQVLILFENKDLFSPVSILNYEFYDSLNDIDNRIELEKDNIQCIVSDIESIGGIKAINFGKAQQPEINDYADNIDTMLFLNNLN</sequence>
<dbReference type="AlphaFoldDB" id="A0A644VPN0"/>
<protein>
    <recommendedName>
        <fullName evidence="3">Acyl-CoA reductase</fullName>
    </recommendedName>
</protein>
<dbReference type="InterPro" id="IPR008670">
    <property type="entry name" value="CoA_reduct_LuxC"/>
</dbReference>
<organism evidence="2">
    <name type="scientific">bioreactor metagenome</name>
    <dbReference type="NCBI Taxonomy" id="1076179"/>
    <lineage>
        <taxon>unclassified sequences</taxon>
        <taxon>metagenomes</taxon>
        <taxon>ecological metagenomes</taxon>
    </lineage>
</organism>
<evidence type="ECO:0008006" key="3">
    <source>
        <dbReference type="Google" id="ProtNLM"/>
    </source>
</evidence>
<evidence type="ECO:0000313" key="2">
    <source>
        <dbReference type="EMBL" id="MPL93374.1"/>
    </source>
</evidence>